<reference evidence="1" key="1">
    <citation type="journal article" date="2013" name="PLoS ONE">
        <title>The Complete Mitochondrial Genome of the Land Snail Cornu aspersum (Helicidae: Mollusca): Intra-Specific Divergence of Protein-Coding Genes and Phylogenetic Considerations within Euthyneura.</title>
        <authorList>
            <person name="Gaitan-Espitia J.D."/>
            <person name="Nespolo R.F."/>
            <person name="Opazo J.C."/>
        </authorList>
    </citation>
    <scope>NUCLEOTIDE SEQUENCE</scope>
    <source>
        <tissue evidence="1">Hepatopancreas</tissue>
    </source>
</reference>
<keyword evidence="1" id="KW-0496">Mitochondrion</keyword>
<protein>
    <submittedName>
        <fullName evidence="1">ATP synthase F0 subunit 8</fullName>
    </submittedName>
</protein>
<dbReference type="EMBL" id="JQ417194">
    <property type="protein sequence ID" value="AFK27944.1"/>
    <property type="molecule type" value="Genomic_DNA"/>
</dbReference>
<accession>S4SA74</accession>
<evidence type="ECO:0000313" key="1">
    <source>
        <dbReference type="EMBL" id="AFK27944.1"/>
    </source>
</evidence>
<proteinExistence type="predicted"/>
<organism evidence="1">
    <name type="scientific">Cornu aspersum</name>
    <name type="common">Brown garden snail</name>
    <name type="synonym">Helix aspersa</name>
    <dbReference type="NCBI Taxonomy" id="6535"/>
    <lineage>
        <taxon>Eukaryota</taxon>
        <taxon>Metazoa</taxon>
        <taxon>Spiralia</taxon>
        <taxon>Lophotrochozoa</taxon>
        <taxon>Mollusca</taxon>
        <taxon>Gastropoda</taxon>
        <taxon>Heterobranchia</taxon>
        <taxon>Euthyneura</taxon>
        <taxon>Panpulmonata</taxon>
        <taxon>Eupulmonata</taxon>
        <taxon>Stylommatophora</taxon>
        <taxon>Helicina</taxon>
        <taxon>Helicoidea</taxon>
        <taxon>Helicidae</taxon>
        <taxon>Cornu</taxon>
        <taxon>Cornu</taxon>
    </lineage>
</organism>
<geneLocation type="mitochondrion" evidence="1"/>
<dbReference type="EMBL" id="JQ417195">
    <property type="protein sequence ID" value="AFK27957.1"/>
    <property type="molecule type" value="Genomic_DNA"/>
</dbReference>
<dbReference type="AlphaFoldDB" id="S4SA74"/>
<gene>
    <name evidence="1" type="primary">ATP8</name>
</gene>
<sequence length="55" mass="6377">MLATTKSSLPFKNCNYFMFFFAIFLLLTCMKPSHAKLMCNTPSLISRSLPVFIFY</sequence>
<name>S4SA74_CORAP</name>